<feature type="domain" description="AMP-dependent synthetase/ligase" evidence="3">
    <location>
        <begin position="56"/>
        <end position="209"/>
    </location>
</feature>
<protein>
    <recommendedName>
        <fullName evidence="7">AMP-dependent synthetase</fullName>
    </recommendedName>
</protein>
<evidence type="ECO:0008006" key="7">
    <source>
        <dbReference type="Google" id="ProtNLM"/>
    </source>
</evidence>
<organism evidence="5 6">
    <name type="scientific">Winkia neuii</name>
    <dbReference type="NCBI Taxonomy" id="33007"/>
    <lineage>
        <taxon>Bacteria</taxon>
        <taxon>Bacillati</taxon>
        <taxon>Actinomycetota</taxon>
        <taxon>Actinomycetes</taxon>
        <taxon>Actinomycetales</taxon>
        <taxon>Actinomycetaceae</taxon>
        <taxon>Winkia</taxon>
    </lineage>
</organism>
<dbReference type="GO" id="GO:0006631">
    <property type="term" value="P:fatty acid metabolic process"/>
    <property type="evidence" value="ECO:0007669"/>
    <property type="project" value="TreeGrafter"/>
</dbReference>
<dbReference type="EMBL" id="PKKO01000004">
    <property type="protein sequence ID" value="PKY72024.1"/>
    <property type="molecule type" value="Genomic_DNA"/>
</dbReference>
<dbReference type="GeneID" id="35867300"/>
<accession>A0A2I1ILL7</accession>
<feature type="domain" description="AMP-binding enzyme C-terminal" evidence="4">
    <location>
        <begin position="286"/>
        <end position="360"/>
    </location>
</feature>
<evidence type="ECO:0000256" key="1">
    <source>
        <dbReference type="ARBA" id="ARBA00006432"/>
    </source>
</evidence>
<dbReference type="Pfam" id="PF00501">
    <property type="entry name" value="AMP-binding"/>
    <property type="match status" value="1"/>
</dbReference>
<gene>
    <name evidence="5" type="ORF">CYJ19_07365</name>
</gene>
<dbReference type="AlphaFoldDB" id="A0A2I1ILL7"/>
<reference evidence="5 6" key="1">
    <citation type="submission" date="2017-12" db="EMBL/GenBank/DDBJ databases">
        <title>Phylogenetic diversity of female urinary microbiome.</title>
        <authorList>
            <person name="Thomas-White K."/>
            <person name="Wolfe A.J."/>
        </authorList>
    </citation>
    <scope>NUCLEOTIDE SEQUENCE [LARGE SCALE GENOMIC DNA]</scope>
    <source>
        <strain evidence="5 6">UMB0402</strain>
    </source>
</reference>
<evidence type="ECO:0000259" key="3">
    <source>
        <dbReference type="Pfam" id="PF00501"/>
    </source>
</evidence>
<dbReference type="Gene3D" id="3.30.300.30">
    <property type="match status" value="1"/>
</dbReference>
<keyword evidence="6" id="KW-1185">Reference proteome</keyword>
<dbReference type="SUPFAM" id="SSF56801">
    <property type="entry name" value="Acetyl-CoA synthetase-like"/>
    <property type="match status" value="1"/>
</dbReference>
<sequence>MITFVCPATQGIDVLYQQIEKRLRAPGHFEPLMPVAPGASTTVVAARAGHLDGVDFILQTSGSTTGAGHLVGLGAGAFLASEAATAARFGGRGRWLLTLPAHHVAGFQVLARSCAGGTFPVLAPSELPFRERKIATLAPRGGFVSLVPTQLSDLLEGDQDLAPLAELRAILVGGAPSSASLLRRARQAGLPVVTTYGMTETAGGCVYDGLPLQGVSVCTEGGRIRLSGPMLAAGYLDEPTSPAFSTSGGKRWHVTNDAGVFDGHLKVLGRLDDVIISGGVKVFARQVEETLATFPGVRRVAVLPVEGGRWGQQVGAIVEADFRVADHAEELRSHVGAALGRTAAPRIFVQHSVPMLASGKVDRLAGQALLDEPDWVK</sequence>
<name>A0A2I1ILL7_9ACTO</name>
<dbReference type="InterPro" id="IPR042099">
    <property type="entry name" value="ANL_N_sf"/>
</dbReference>
<dbReference type="InterPro" id="IPR045851">
    <property type="entry name" value="AMP-bd_C_sf"/>
</dbReference>
<dbReference type="InterPro" id="IPR025110">
    <property type="entry name" value="AMP-bd_C"/>
</dbReference>
<comment type="caution">
    <text evidence="5">The sequence shown here is derived from an EMBL/GenBank/DDBJ whole genome shotgun (WGS) entry which is preliminary data.</text>
</comment>
<dbReference type="PANTHER" id="PTHR43201">
    <property type="entry name" value="ACYL-COA SYNTHETASE"/>
    <property type="match status" value="1"/>
</dbReference>
<dbReference type="InterPro" id="IPR000873">
    <property type="entry name" value="AMP-dep_synth/lig_dom"/>
</dbReference>
<dbReference type="GO" id="GO:0031956">
    <property type="term" value="F:medium-chain fatty acid-CoA ligase activity"/>
    <property type="evidence" value="ECO:0007669"/>
    <property type="project" value="TreeGrafter"/>
</dbReference>
<dbReference type="Pfam" id="PF13193">
    <property type="entry name" value="AMP-binding_C"/>
    <property type="match status" value="1"/>
</dbReference>
<dbReference type="RefSeq" id="WP_024331352.1">
    <property type="nucleotide sequence ID" value="NZ_JASOXK010000003.1"/>
</dbReference>
<evidence type="ECO:0000313" key="6">
    <source>
        <dbReference type="Proteomes" id="UP000235122"/>
    </source>
</evidence>
<keyword evidence="2" id="KW-0436">Ligase</keyword>
<dbReference type="STRING" id="33007.HMPREF3198_00437"/>
<dbReference type="Proteomes" id="UP000235122">
    <property type="component" value="Unassembled WGS sequence"/>
</dbReference>
<dbReference type="PANTHER" id="PTHR43201:SF5">
    <property type="entry name" value="MEDIUM-CHAIN ACYL-COA LIGASE ACSF2, MITOCHONDRIAL"/>
    <property type="match status" value="1"/>
</dbReference>
<evidence type="ECO:0000259" key="4">
    <source>
        <dbReference type="Pfam" id="PF13193"/>
    </source>
</evidence>
<comment type="similarity">
    <text evidence="1">Belongs to the ATP-dependent AMP-binding enzyme family.</text>
</comment>
<evidence type="ECO:0000313" key="5">
    <source>
        <dbReference type="EMBL" id="PKY72024.1"/>
    </source>
</evidence>
<dbReference type="Gene3D" id="3.40.50.12780">
    <property type="entry name" value="N-terminal domain of ligase-like"/>
    <property type="match status" value="1"/>
</dbReference>
<evidence type="ECO:0000256" key="2">
    <source>
        <dbReference type="ARBA" id="ARBA00022598"/>
    </source>
</evidence>
<proteinExistence type="inferred from homology"/>